<evidence type="ECO:0000256" key="6">
    <source>
        <dbReference type="ARBA" id="ARBA00022729"/>
    </source>
</evidence>
<accession>A0A841RCR6</accession>
<dbReference type="SUPFAM" id="SSF53822">
    <property type="entry name" value="Periplasmic binding protein-like I"/>
    <property type="match status" value="1"/>
</dbReference>
<evidence type="ECO:0000256" key="11">
    <source>
        <dbReference type="SAM" id="SignalP"/>
    </source>
</evidence>
<dbReference type="EMBL" id="JACHGJ010000006">
    <property type="protein sequence ID" value="MBB6481456.1"/>
    <property type="molecule type" value="Genomic_DNA"/>
</dbReference>
<evidence type="ECO:0000256" key="9">
    <source>
        <dbReference type="ARBA" id="ARBA00034323"/>
    </source>
</evidence>
<dbReference type="PANTHER" id="PTHR30036:SF2">
    <property type="entry name" value="D-GALACTOSE_METHYL-GALACTOSIDE BINDING PERIPLASMIC PROTEIN MGLB"/>
    <property type="match status" value="1"/>
</dbReference>
<gene>
    <name evidence="13" type="ORF">HNR50_003136</name>
</gene>
<evidence type="ECO:0000256" key="7">
    <source>
        <dbReference type="ARBA" id="ARBA00022764"/>
    </source>
</evidence>
<evidence type="ECO:0000256" key="4">
    <source>
        <dbReference type="ARBA" id="ARBA00022597"/>
    </source>
</evidence>
<comment type="caution">
    <text evidence="13">The sequence shown here is derived from an EMBL/GenBank/DDBJ whole genome shotgun (WGS) entry which is preliminary data.</text>
</comment>
<dbReference type="InterPro" id="IPR044085">
    <property type="entry name" value="MglB-like_PBP1"/>
</dbReference>
<evidence type="ECO:0000259" key="12">
    <source>
        <dbReference type="Pfam" id="PF13407"/>
    </source>
</evidence>
<evidence type="ECO:0000256" key="5">
    <source>
        <dbReference type="ARBA" id="ARBA00022723"/>
    </source>
</evidence>
<organism evidence="13 14">
    <name type="scientific">Spirochaeta isovalerica</name>
    <dbReference type="NCBI Taxonomy" id="150"/>
    <lineage>
        <taxon>Bacteria</taxon>
        <taxon>Pseudomonadati</taxon>
        <taxon>Spirochaetota</taxon>
        <taxon>Spirochaetia</taxon>
        <taxon>Spirochaetales</taxon>
        <taxon>Spirochaetaceae</taxon>
        <taxon>Spirochaeta</taxon>
    </lineage>
</organism>
<dbReference type="InterPro" id="IPR050555">
    <property type="entry name" value="Bact_Solute-Bind_Prot2"/>
</dbReference>
<keyword evidence="7" id="KW-0574">Periplasm</keyword>
<dbReference type="Gene3D" id="3.40.50.2300">
    <property type="match status" value="2"/>
</dbReference>
<evidence type="ECO:0000256" key="10">
    <source>
        <dbReference type="ARBA" id="ARBA00034344"/>
    </source>
</evidence>
<evidence type="ECO:0000256" key="8">
    <source>
        <dbReference type="ARBA" id="ARBA00022837"/>
    </source>
</evidence>
<comment type="subcellular location">
    <subcellularLocation>
        <location evidence="1">Cell envelope</location>
    </subcellularLocation>
</comment>
<dbReference type="InterPro" id="IPR025997">
    <property type="entry name" value="SBP_2_dom"/>
</dbReference>
<keyword evidence="5" id="KW-0479">Metal-binding</keyword>
<dbReference type="CDD" id="cd01539">
    <property type="entry name" value="PBP1_GGBP"/>
    <property type="match status" value="1"/>
</dbReference>
<reference evidence="13 14" key="1">
    <citation type="submission" date="2020-08" db="EMBL/GenBank/DDBJ databases">
        <title>Genomic Encyclopedia of Type Strains, Phase IV (KMG-IV): sequencing the most valuable type-strain genomes for metagenomic binning, comparative biology and taxonomic classification.</title>
        <authorList>
            <person name="Goeker M."/>
        </authorList>
    </citation>
    <scope>NUCLEOTIDE SEQUENCE [LARGE SCALE GENOMIC DNA]</scope>
    <source>
        <strain evidence="13 14">DSM 2461</strain>
    </source>
</reference>
<evidence type="ECO:0000313" key="13">
    <source>
        <dbReference type="EMBL" id="MBB6481456.1"/>
    </source>
</evidence>
<comment type="subunit">
    <text evidence="9">The ABC transporter complex is composed of one ATP-binding protein (MglA), two transmembrane proteins (MglC) and a solute-binding protein (MglB).</text>
</comment>
<comment type="similarity">
    <text evidence="2">Belongs to the bacterial solute-binding protein 2 family.</text>
</comment>
<dbReference type="InterPro" id="IPR028082">
    <property type="entry name" value="Peripla_BP_I"/>
</dbReference>
<evidence type="ECO:0000256" key="1">
    <source>
        <dbReference type="ARBA" id="ARBA00004196"/>
    </source>
</evidence>
<feature type="domain" description="Periplasmic binding protein" evidence="12">
    <location>
        <begin position="50"/>
        <end position="309"/>
    </location>
</feature>
<keyword evidence="8" id="KW-0106">Calcium</keyword>
<feature type="chain" id="PRO_5032499770" description="D-galactose/methyl-galactoside binding periplasmic protein MglB" evidence="11">
    <location>
        <begin position="21"/>
        <end position="332"/>
    </location>
</feature>
<keyword evidence="4" id="KW-0762">Sugar transport</keyword>
<dbReference type="PANTHER" id="PTHR30036">
    <property type="entry name" value="D-XYLOSE-BINDING PERIPLASMIC PROTEIN"/>
    <property type="match status" value="1"/>
</dbReference>
<dbReference type="AlphaFoldDB" id="A0A841RCR6"/>
<dbReference type="GO" id="GO:0030246">
    <property type="term" value="F:carbohydrate binding"/>
    <property type="evidence" value="ECO:0007669"/>
    <property type="project" value="InterPro"/>
</dbReference>
<sequence length="332" mass="37426">MKRFLLLLFAILSLSCSSPREEGALFLYNTEDPYVAVFGRQIQMESGPLLDIRTYNAQNSQIIQNESIESEIVRAGVMIINPVDRLGAYTIIRRLRSEDIPVIFFNREPLAEDLALWDKAFYVGARAEQSGRIQAELVMDLFGADPRELNRHDLNGNNIIEAVILKGEQGHQDAEIRTREVVDAFAEKGFALHILITEVANWKRQEAYDKMKPILDQYNGSVELIISNNDAMALGAVSLMRQSGFFRDDNGDGVIGKDDLSWRPVVGIDGLEEAQDMIEQGYMYGTVLNDSHTQAKAIVDLAEVLLEGGDLDDLSYPLEKGKYIWIDYKVFQ</sequence>
<dbReference type="GO" id="GO:0046872">
    <property type="term" value="F:metal ion binding"/>
    <property type="evidence" value="ECO:0007669"/>
    <property type="project" value="UniProtKB-KW"/>
</dbReference>
<proteinExistence type="inferred from homology"/>
<keyword evidence="6 11" id="KW-0732">Signal</keyword>
<keyword evidence="14" id="KW-1185">Reference proteome</keyword>
<dbReference type="GO" id="GO:0030288">
    <property type="term" value="C:outer membrane-bounded periplasmic space"/>
    <property type="evidence" value="ECO:0007669"/>
    <property type="project" value="TreeGrafter"/>
</dbReference>
<protein>
    <recommendedName>
        <fullName evidence="10">D-galactose/methyl-galactoside binding periplasmic protein MglB</fullName>
    </recommendedName>
</protein>
<dbReference type="Pfam" id="PF13407">
    <property type="entry name" value="Peripla_BP_4"/>
    <property type="match status" value="1"/>
</dbReference>
<evidence type="ECO:0000256" key="2">
    <source>
        <dbReference type="ARBA" id="ARBA00007639"/>
    </source>
</evidence>
<dbReference type="PROSITE" id="PS51257">
    <property type="entry name" value="PROKAR_LIPOPROTEIN"/>
    <property type="match status" value="1"/>
</dbReference>
<feature type="signal peptide" evidence="11">
    <location>
        <begin position="1"/>
        <end position="20"/>
    </location>
</feature>
<dbReference type="Proteomes" id="UP000587760">
    <property type="component" value="Unassembled WGS sequence"/>
</dbReference>
<dbReference type="RefSeq" id="WP_184747702.1">
    <property type="nucleotide sequence ID" value="NZ_JACHGJ010000006.1"/>
</dbReference>
<keyword evidence="3" id="KW-0813">Transport</keyword>
<name>A0A841RCR6_9SPIO</name>
<evidence type="ECO:0000313" key="14">
    <source>
        <dbReference type="Proteomes" id="UP000587760"/>
    </source>
</evidence>
<evidence type="ECO:0000256" key="3">
    <source>
        <dbReference type="ARBA" id="ARBA00022448"/>
    </source>
</evidence>